<dbReference type="RefSeq" id="WP_134835818.1">
    <property type="nucleotide sequence ID" value="NZ_SATR01000018.1"/>
</dbReference>
<dbReference type="EMBL" id="SATR01000018">
    <property type="protein sequence ID" value="TFH91175.1"/>
    <property type="molecule type" value="Genomic_DNA"/>
</dbReference>
<proteinExistence type="predicted"/>
<evidence type="ECO:0000313" key="5">
    <source>
        <dbReference type="Proteomes" id="UP000297753"/>
    </source>
</evidence>
<dbReference type="OrthoDB" id="5905784at2"/>
<evidence type="ECO:0000313" key="4">
    <source>
        <dbReference type="EMBL" id="TFH91175.1"/>
    </source>
</evidence>
<keyword evidence="2" id="KW-0812">Transmembrane</keyword>
<gene>
    <name evidence="4" type="ORF">ELS82_12825</name>
</gene>
<evidence type="ECO:0000256" key="1">
    <source>
        <dbReference type="SAM" id="Coils"/>
    </source>
</evidence>
<dbReference type="PANTHER" id="PTHR37024:SF5">
    <property type="entry name" value="IMPA N-TERMINAL DOMAIN-CONTAINING PROTEIN"/>
    <property type="match status" value="1"/>
</dbReference>
<name>A0A4Y8WEZ6_9VIBR</name>
<protein>
    <submittedName>
        <fullName evidence="4">Type VI secretion protein</fullName>
    </submittedName>
</protein>
<dbReference type="Proteomes" id="UP000297753">
    <property type="component" value="Unassembled WGS sequence"/>
</dbReference>
<reference evidence="4 5" key="1">
    <citation type="submission" date="2019-01" db="EMBL/GenBank/DDBJ databases">
        <title>Vibrio BEI176 sp. nov, a marine bacterium isolated from China: eastern marignal seas.</title>
        <authorList>
            <person name="Li B."/>
        </authorList>
    </citation>
    <scope>NUCLEOTIDE SEQUENCE [LARGE SCALE GENOMIC DNA]</scope>
    <source>
        <strain evidence="4 5">BEI176</strain>
    </source>
</reference>
<keyword evidence="1" id="KW-0175">Coiled coil</keyword>
<sequence>MSHIVILDQKTYTIVSEPEQIRTTDTYQKVRDEINSRFNPLSGGTNWQVVHDGCEQLAFDLGIDLLMSCYLTIAKLKLEGVKGYANGLELINRCLTLQPEPSVKLAKMQKELLDWVNGKALPELKGMKLTHEQLRDLYRSERLCEKAHHWLATSQPEHEVNFEGVGFVLFEHIDKIETQYHTAVKRVEKSEQQMSGYVPKKKYRWGLFLSSVLSISVVSASWWYIPNILASYQPQYKAVKEVPTLDSENLPEFVTQTSAETRHKYQPEIVELYQQAIKEQLATSVEQPNLEVMSQLEVLTQLFSEDQRVKAIAQTVEQDQQIALEQVGSFVERFNEARTKMANIALMVKNRQWSQATHATKSLEKLAISLSPIYARVGYIERLIEEEEYQQAETELAELTVRLNNLSWKVAQLSQSLVN</sequence>
<dbReference type="InterPro" id="IPR010657">
    <property type="entry name" value="ImpA_N"/>
</dbReference>
<feature type="coiled-coil region" evidence="1">
    <location>
        <begin position="382"/>
        <end position="416"/>
    </location>
</feature>
<organism evidence="4 5">
    <name type="scientific">Vibrio ouci</name>
    <dbReference type="NCBI Taxonomy" id="2499078"/>
    <lineage>
        <taxon>Bacteria</taxon>
        <taxon>Pseudomonadati</taxon>
        <taxon>Pseudomonadota</taxon>
        <taxon>Gammaproteobacteria</taxon>
        <taxon>Vibrionales</taxon>
        <taxon>Vibrionaceae</taxon>
        <taxon>Vibrio</taxon>
    </lineage>
</organism>
<feature type="domain" description="ImpA N-terminal" evidence="3">
    <location>
        <begin position="20"/>
        <end position="96"/>
    </location>
</feature>
<accession>A0A4Y8WEZ6</accession>
<comment type="caution">
    <text evidence="4">The sequence shown here is derived from an EMBL/GenBank/DDBJ whole genome shotgun (WGS) entry which is preliminary data.</text>
</comment>
<dbReference type="Pfam" id="PF06812">
    <property type="entry name" value="ImpA_N"/>
    <property type="match status" value="1"/>
</dbReference>
<feature type="transmembrane region" description="Helical" evidence="2">
    <location>
        <begin position="205"/>
        <end position="225"/>
    </location>
</feature>
<evidence type="ECO:0000256" key="2">
    <source>
        <dbReference type="SAM" id="Phobius"/>
    </source>
</evidence>
<keyword evidence="5" id="KW-1185">Reference proteome</keyword>
<dbReference type="AlphaFoldDB" id="A0A4Y8WEZ6"/>
<evidence type="ECO:0000259" key="3">
    <source>
        <dbReference type="Pfam" id="PF06812"/>
    </source>
</evidence>
<keyword evidence="2" id="KW-1133">Transmembrane helix</keyword>
<keyword evidence="2" id="KW-0472">Membrane</keyword>
<dbReference type="PANTHER" id="PTHR37024">
    <property type="entry name" value="TYPE VI SECRETION SYSTEM DUF2094 AND IMPA-RELATED DOMAIN PROTEIN"/>
    <property type="match status" value="1"/>
</dbReference>